<gene>
    <name evidence="1" type="ORF">UY3_12665</name>
</gene>
<organism evidence="1 2">
    <name type="scientific">Chelonia mydas</name>
    <name type="common">Green sea-turtle</name>
    <name type="synonym">Chelonia agassizi</name>
    <dbReference type="NCBI Taxonomy" id="8469"/>
    <lineage>
        <taxon>Eukaryota</taxon>
        <taxon>Metazoa</taxon>
        <taxon>Chordata</taxon>
        <taxon>Craniata</taxon>
        <taxon>Vertebrata</taxon>
        <taxon>Euteleostomi</taxon>
        <taxon>Archelosauria</taxon>
        <taxon>Testudinata</taxon>
        <taxon>Testudines</taxon>
        <taxon>Cryptodira</taxon>
        <taxon>Durocryptodira</taxon>
        <taxon>Americhelydia</taxon>
        <taxon>Chelonioidea</taxon>
        <taxon>Cheloniidae</taxon>
        <taxon>Chelonia</taxon>
    </lineage>
</organism>
<name>M7B410_CHEMY</name>
<dbReference type="AlphaFoldDB" id="M7B410"/>
<evidence type="ECO:0000313" key="1">
    <source>
        <dbReference type="EMBL" id="EMP30245.1"/>
    </source>
</evidence>
<accession>M7B410</accession>
<proteinExistence type="predicted"/>
<dbReference type="Proteomes" id="UP000031443">
    <property type="component" value="Unassembled WGS sequence"/>
</dbReference>
<reference evidence="2" key="1">
    <citation type="journal article" date="2013" name="Nat. Genet.">
        <title>The draft genomes of soft-shell turtle and green sea turtle yield insights into the development and evolution of the turtle-specific body plan.</title>
        <authorList>
            <person name="Wang Z."/>
            <person name="Pascual-Anaya J."/>
            <person name="Zadissa A."/>
            <person name="Li W."/>
            <person name="Niimura Y."/>
            <person name="Huang Z."/>
            <person name="Li C."/>
            <person name="White S."/>
            <person name="Xiong Z."/>
            <person name="Fang D."/>
            <person name="Wang B."/>
            <person name="Ming Y."/>
            <person name="Chen Y."/>
            <person name="Zheng Y."/>
            <person name="Kuraku S."/>
            <person name="Pignatelli M."/>
            <person name="Herrero J."/>
            <person name="Beal K."/>
            <person name="Nozawa M."/>
            <person name="Li Q."/>
            <person name="Wang J."/>
            <person name="Zhang H."/>
            <person name="Yu L."/>
            <person name="Shigenobu S."/>
            <person name="Wang J."/>
            <person name="Liu J."/>
            <person name="Flicek P."/>
            <person name="Searle S."/>
            <person name="Wang J."/>
            <person name="Kuratani S."/>
            <person name="Yin Y."/>
            <person name="Aken B."/>
            <person name="Zhang G."/>
            <person name="Irie N."/>
        </authorList>
    </citation>
    <scope>NUCLEOTIDE SEQUENCE [LARGE SCALE GENOMIC DNA]</scope>
</reference>
<dbReference type="EMBL" id="KB551017">
    <property type="protein sequence ID" value="EMP30245.1"/>
    <property type="molecule type" value="Genomic_DNA"/>
</dbReference>
<sequence>MGEGQRKPPVFPRVALSTFASGEKEEVICISPRPLPALRHGEDHEEGGDIIARAQGKHEGNLTMLPTDSMETCNKEENASNLVTMKSSNLPEMGFCENPPDVTEVILDLRKTQEESVVAQENVPLEQALGEKGKGRISVKNGLLLRKIPEEENLQGAFCKQFAAIHGCGSDLIESAQGESLYRESNSLFGSLVSVPNCQSLSEVYRSTKFALEKPSVDHFEKVLDGMKIVREFERPYDQVAVLDRLVGKTMLLGQECLHIDSLSEQSVTQVLRKDLVMGFSEQNSFITELTRMQGRAGKLSPLGLVYTCKLECIKSAPGTLTPKVSTLARHVEHSDSTAGAPLVIHLHKKHKACCTLAGVMQQSLNENQKAQEWRETERRLHQQNADCRHQSTEQLISIVERQVDLIQVLIALQTEQICARRPLQPLSKNSFLCVPMSPPSHFLQHAVSYHHQLLPTPVASPPSPANYDPYPLHSTPITMHFSQSEVQHATFKNL</sequence>
<protein>
    <submittedName>
        <fullName evidence="1">Uncharacterized protein</fullName>
    </submittedName>
</protein>
<keyword evidence="2" id="KW-1185">Reference proteome</keyword>
<evidence type="ECO:0000313" key="2">
    <source>
        <dbReference type="Proteomes" id="UP000031443"/>
    </source>
</evidence>